<dbReference type="RefSeq" id="WP_334252416.1">
    <property type="nucleotide sequence ID" value="NZ_JBAKBE010000011.1"/>
</dbReference>
<evidence type="ECO:0000313" key="1">
    <source>
        <dbReference type="EMBL" id="MEH0098030.1"/>
    </source>
</evidence>
<sequence>MYAALTDMVSLYGEAEILRLGALDGDFPDQVTDLRVEARVARALDSATDLIDSYLRKRYRTPLETVQASIRDAACAIARHTLASTGQTSPSEDVARQYRTTLDWLGQIARGVVTLEGAAPVAQASAAQFQDRDPIYDTGAGGMW</sequence>
<keyword evidence="2" id="KW-1185">Reference proteome</keyword>
<proteinExistence type="predicted"/>
<comment type="caution">
    <text evidence="1">The sequence shown here is derived from an EMBL/GenBank/DDBJ whole genome shotgun (WGS) entry which is preliminary data.</text>
</comment>
<dbReference type="Proteomes" id="UP001380822">
    <property type="component" value="Unassembled WGS sequence"/>
</dbReference>
<evidence type="ECO:0000313" key="2">
    <source>
        <dbReference type="Proteomes" id="UP001380822"/>
    </source>
</evidence>
<name>A0ABU7ZS85_9HYPH</name>
<reference evidence="1 2" key="1">
    <citation type="submission" date="2024-02" db="EMBL/GenBank/DDBJ databases">
        <title>A new putative Pannonibacter species isolated from two cases of bloodstream infections in paediatric patients.</title>
        <authorList>
            <person name="Castellana S."/>
            <person name="De Laurentiis V."/>
            <person name="Grassi M."/>
            <person name="De Leonardis F."/>
            <person name="Mosca A."/>
            <person name="De Carlo C."/>
            <person name="Sparapano E."/>
            <person name="Ronga L."/>
            <person name="Santacroce L."/>
            <person name="Chironna M."/>
            <person name="De Robertis A."/>
            <person name="Bianco A."/>
            <person name="Del Sambro L."/>
            <person name="Capozzi L."/>
            <person name="Parisi A."/>
        </authorList>
    </citation>
    <scope>NUCLEOTIDE SEQUENCE [LARGE SCALE GENOMIC DNA]</scope>
    <source>
        <strain evidence="1 2">Pt2</strain>
    </source>
</reference>
<dbReference type="EMBL" id="JBAKBE010000011">
    <property type="protein sequence ID" value="MEH0098030.1"/>
    <property type="molecule type" value="Genomic_DNA"/>
</dbReference>
<protein>
    <submittedName>
        <fullName evidence="1">DUF1320 domain-containing protein</fullName>
    </submittedName>
</protein>
<dbReference type="Pfam" id="PF07030">
    <property type="entry name" value="Phage_Mu_Gp36"/>
    <property type="match status" value="1"/>
</dbReference>
<accession>A0ABU7ZS85</accession>
<organism evidence="1 2">
    <name type="scientific">Pannonibacter anstelovis</name>
    <dbReference type="NCBI Taxonomy" id="3121537"/>
    <lineage>
        <taxon>Bacteria</taxon>
        <taxon>Pseudomonadati</taxon>
        <taxon>Pseudomonadota</taxon>
        <taxon>Alphaproteobacteria</taxon>
        <taxon>Hyphomicrobiales</taxon>
        <taxon>Stappiaceae</taxon>
        <taxon>Pannonibacter</taxon>
    </lineage>
</organism>
<gene>
    <name evidence="1" type="ORF">V6L76_17340</name>
</gene>
<dbReference type="InterPro" id="IPR009752">
    <property type="entry name" value="Phage_Mu_GpJ"/>
</dbReference>